<dbReference type="SUPFAM" id="SSF54001">
    <property type="entry name" value="Cysteine proteinases"/>
    <property type="match status" value="1"/>
</dbReference>
<proteinExistence type="inferred from homology"/>
<keyword evidence="2" id="KW-0645">Protease</keyword>
<name>A0A6J6C9Y7_9ZZZZ</name>
<dbReference type="PANTHER" id="PTHR47053:SF1">
    <property type="entry name" value="MUREIN DD-ENDOPEPTIDASE MEPH-RELATED"/>
    <property type="match status" value="1"/>
</dbReference>
<keyword evidence="4" id="KW-0788">Thiol protease</keyword>
<dbReference type="Pfam" id="PF00877">
    <property type="entry name" value="NLPC_P60"/>
    <property type="match status" value="1"/>
</dbReference>
<feature type="domain" description="NlpC/P60" evidence="5">
    <location>
        <begin position="125"/>
        <end position="244"/>
    </location>
</feature>
<gene>
    <name evidence="6" type="ORF">UFOPK1503_00827</name>
    <name evidence="7" type="ORF">UFOPK1693_00107</name>
</gene>
<protein>
    <submittedName>
        <fullName evidence="6">Unannotated protein</fullName>
    </submittedName>
</protein>
<dbReference type="EMBL" id="CAEZST010000013">
    <property type="protein sequence ID" value="CAB4548202.1"/>
    <property type="molecule type" value="Genomic_DNA"/>
</dbReference>
<sequence length="244" mass="26481">MISESTSPATRKQLRKLERANAKVAGRSSLRTVMTFISTTGLMATVALPSYGFSPEITAVSGLTVDNEMVQISAPSQGLSVATVRAVEFSRGDYEPADAEDFVEVRRSSYTGPLAEDYLARPRFSEITSSNIMQASAELVGTPYVHGGRTPAGIDCSGYTLFVYAQFGVKLPHSVYQQAKLGKKIPLSEAVPGDLVIFNDFSHNGIYAGGGNFYHAPQKGDRVKLAPIYTDRYHIVRVADVLNY</sequence>
<comment type="similarity">
    <text evidence="1">Belongs to the peptidase C40 family.</text>
</comment>
<dbReference type="InterPro" id="IPR051202">
    <property type="entry name" value="Peptidase_C40"/>
</dbReference>
<accession>A0A6J6C9Y7</accession>
<dbReference type="Gene3D" id="3.90.1720.10">
    <property type="entry name" value="endopeptidase domain like (from Nostoc punctiforme)"/>
    <property type="match status" value="1"/>
</dbReference>
<evidence type="ECO:0000256" key="2">
    <source>
        <dbReference type="ARBA" id="ARBA00022670"/>
    </source>
</evidence>
<dbReference type="PANTHER" id="PTHR47053">
    <property type="entry name" value="MUREIN DD-ENDOPEPTIDASE MEPH-RELATED"/>
    <property type="match status" value="1"/>
</dbReference>
<evidence type="ECO:0000256" key="3">
    <source>
        <dbReference type="ARBA" id="ARBA00022801"/>
    </source>
</evidence>
<dbReference type="EMBL" id="CAEZTO010000001">
    <property type="protein sequence ID" value="CAB4562186.1"/>
    <property type="molecule type" value="Genomic_DNA"/>
</dbReference>
<evidence type="ECO:0000313" key="6">
    <source>
        <dbReference type="EMBL" id="CAB4548202.1"/>
    </source>
</evidence>
<evidence type="ECO:0000259" key="5">
    <source>
        <dbReference type="PROSITE" id="PS51935"/>
    </source>
</evidence>
<evidence type="ECO:0000256" key="1">
    <source>
        <dbReference type="ARBA" id="ARBA00007074"/>
    </source>
</evidence>
<dbReference type="GO" id="GO:0008234">
    <property type="term" value="F:cysteine-type peptidase activity"/>
    <property type="evidence" value="ECO:0007669"/>
    <property type="project" value="UniProtKB-KW"/>
</dbReference>
<dbReference type="PROSITE" id="PS51935">
    <property type="entry name" value="NLPC_P60"/>
    <property type="match status" value="1"/>
</dbReference>
<evidence type="ECO:0000256" key="4">
    <source>
        <dbReference type="ARBA" id="ARBA00022807"/>
    </source>
</evidence>
<evidence type="ECO:0000313" key="7">
    <source>
        <dbReference type="EMBL" id="CAB4562186.1"/>
    </source>
</evidence>
<dbReference type="InterPro" id="IPR000064">
    <property type="entry name" value="NLP_P60_dom"/>
</dbReference>
<organism evidence="6">
    <name type="scientific">freshwater metagenome</name>
    <dbReference type="NCBI Taxonomy" id="449393"/>
    <lineage>
        <taxon>unclassified sequences</taxon>
        <taxon>metagenomes</taxon>
        <taxon>ecological metagenomes</taxon>
    </lineage>
</organism>
<dbReference type="GO" id="GO:0006508">
    <property type="term" value="P:proteolysis"/>
    <property type="evidence" value="ECO:0007669"/>
    <property type="project" value="UniProtKB-KW"/>
</dbReference>
<reference evidence="6" key="1">
    <citation type="submission" date="2020-05" db="EMBL/GenBank/DDBJ databases">
        <authorList>
            <person name="Chiriac C."/>
            <person name="Salcher M."/>
            <person name="Ghai R."/>
            <person name="Kavagutti S V."/>
        </authorList>
    </citation>
    <scope>NUCLEOTIDE SEQUENCE</scope>
</reference>
<dbReference type="InterPro" id="IPR038765">
    <property type="entry name" value="Papain-like_cys_pep_sf"/>
</dbReference>
<keyword evidence="3" id="KW-0378">Hydrolase</keyword>
<dbReference type="AlphaFoldDB" id="A0A6J6C9Y7"/>